<comment type="caution">
    <text evidence="7">Lacks conserved residue(s) required for the propagation of feature annotation.</text>
</comment>
<dbReference type="InterPro" id="IPR000742">
    <property type="entry name" value="EGF"/>
</dbReference>
<feature type="domain" description="EGF-like" evidence="8">
    <location>
        <begin position="119"/>
        <end position="155"/>
    </location>
</feature>
<dbReference type="GO" id="GO:0005576">
    <property type="term" value="C:extracellular region"/>
    <property type="evidence" value="ECO:0007669"/>
    <property type="project" value="UniProtKB-SubCell"/>
</dbReference>
<proteinExistence type="predicted"/>
<dbReference type="SUPFAM" id="SSF57196">
    <property type="entry name" value="EGF/Laminin"/>
    <property type="match status" value="1"/>
</dbReference>
<comment type="subcellular location">
    <subcellularLocation>
        <location evidence="1">Secreted</location>
    </subcellularLocation>
</comment>
<evidence type="ECO:0000256" key="5">
    <source>
        <dbReference type="ARBA" id="ARBA00023157"/>
    </source>
</evidence>
<dbReference type="PROSITE" id="PS50026">
    <property type="entry name" value="EGF_3"/>
    <property type="match status" value="1"/>
</dbReference>
<dbReference type="PROSITE" id="PS00022">
    <property type="entry name" value="EGF_1"/>
    <property type="match status" value="1"/>
</dbReference>
<evidence type="ECO:0000256" key="1">
    <source>
        <dbReference type="ARBA" id="ARBA00004613"/>
    </source>
</evidence>
<dbReference type="EMBL" id="CAJPWZ010001334">
    <property type="protein sequence ID" value="CAG2213136.1"/>
    <property type="molecule type" value="Genomic_DNA"/>
</dbReference>
<evidence type="ECO:0000256" key="6">
    <source>
        <dbReference type="ARBA" id="ARBA00023180"/>
    </source>
</evidence>
<dbReference type="GO" id="GO:0005509">
    <property type="term" value="F:calcium ion binding"/>
    <property type="evidence" value="ECO:0007669"/>
    <property type="project" value="InterPro"/>
</dbReference>
<dbReference type="OrthoDB" id="6162994at2759"/>
<evidence type="ECO:0000256" key="4">
    <source>
        <dbReference type="ARBA" id="ARBA00022737"/>
    </source>
</evidence>
<dbReference type="SMART" id="SM00181">
    <property type="entry name" value="EGF"/>
    <property type="match status" value="1"/>
</dbReference>
<dbReference type="CDD" id="cd00054">
    <property type="entry name" value="EGF_CA"/>
    <property type="match status" value="1"/>
</dbReference>
<comment type="caution">
    <text evidence="9">The sequence shown here is derived from an EMBL/GenBank/DDBJ whole genome shotgun (WGS) entry which is preliminary data.</text>
</comment>
<keyword evidence="5 7" id="KW-1015">Disulfide bond</keyword>
<protein>
    <submittedName>
        <fullName evidence="9">NOTCH1</fullName>
    </submittedName>
</protein>
<dbReference type="PROSITE" id="PS00010">
    <property type="entry name" value="ASX_HYDROXYL"/>
    <property type="match status" value="1"/>
</dbReference>
<evidence type="ECO:0000313" key="9">
    <source>
        <dbReference type="EMBL" id="CAG2213136.1"/>
    </source>
</evidence>
<dbReference type="Proteomes" id="UP000683360">
    <property type="component" value="Unassembled WGS sequence"/>
</dbReference>
<keyword evidence="6" id="KW-0325">Glycoprotein</keyword>
<sequence>MLIIKTSEGISLNVIGSSFTKNIYSNSHVILAYEKVGPLMCIGDCMLYKGCNAVNFHRSHFECELLNVFPGDIIIDMDNSIYTDIGGWMRDKDGCTINPCEVGQKCISAMYNQTICLTFDTPCDSNPCQNKRVCRNKVNGYRCICPEGYDGVNCEWNFEYLTDSSAIISSRATLTTIQIT</sequence>
<dbReference type="SMART" id="SM00179">
    <property type="entry name" value="EGF_CA"/>
    <property type="match status" value="1"/>
</dbReference>
<evidence type="ECO:0000256" key="2">
    <source>
        <dbReference type="ARBA" id="ARBA00022525"/>
    </source>
</evidence>
<evidence type="ECO:0000256" key="7">
    <source>
        <dbReference type="PROSITE-ProRule" id="PRU00076"/>
    </source>
</evidence>
<keyword evidence="3 7" id="KW-0245">EGF-like domain</keyword>
<feature type="disulfide bond" evidence="7">
    <location>
        <begin position="145"/>
        <end position="154"/>
    </location>
</feature>
<dbReference type="FunFam" id="2.10.25.10:FF:000045">
    <property type="entry name" value="Slit guidance ligand 2"/>
    <property type="match status" value="1"/>
</dbReference>
<dbReference type="AlphaFoldDB" id="A0A8S3S2E1"/>
<evidence type="ECO:0000256" key="3">
    <source>
        <dbReference type="ARBA" id="ARBA00022536"/>
    </source>
</evidence>
<dbReference type="GO" id="GO:0007399">
    <property type="term" value="P:nervous system development"/>
    <property type="evidence" value="ECO:0007669"/>
    <property type="project" value="UniProtKB-ARBA"/>
</dbReference>
<dbReference type="InterPro" id="IPR001881">
    <property type="entry name" value="EGF-like_Ca-bd_dom"/>
</dbReference>
<organism evidence="9 10">
    <name type="scientific">Mytilus edulis</name>
    <name type="common">Blue mussel</name>
    <dbReference type="NCBI Taxonomy" id="6550"/>
    <lineage>
        <taxon>Eukaryota</taxon>
        <taxon>Metazoa</taxon>
        <taxon>Spiralia</taxon>
        <taxon>Lophotrochozoa</taxon>
        <taxon>Mollusca</taxon>
        <taxon>Bivalvia</taxon>
        <taxon>Autobranchia</taxon>
        <taxon>Pteriomorphia</taxon>
        <taxon>Mytilida</taxon>
        <taxon>Mytiloidea</taxon>
        <taxon>Mytilidae</taxon>
        <taxon>Mytilinae</taxon>
        <taxon>Mytilus</taxon>
    </lineage>
</organism>
<dbReference type="PROSITE" id="PS01186">
    <property type="entry name" value="EGF_2"/>
    <property type="match status" value="1"/>
</dbReference>
<evidence type="ECO:0000313" key="10">
    <source>
        <dbReference type="Proteomes" id="UP000683360"/>
    </source>
</evidence>
<dbReference type="InterPro" id="IPR000152">
    <property type="entry name" value="EGF-type_Asp/Asn_hydroxyl_site"/>
</dbReference>
<name>A0A8S3S2E1_MYTED</name>
<dbReference type="Gene3D" id="2.10.25.10">
    <property type="entry name" value="Laminin"/>
    <property type="match status" value="1"/>
</dbReference>
<keyword evidence="10" id="KW-1185">Reference proteome</keyword>
<accession>A0A8S3S2E1</accession>
<gene>
    <name evidence="9" type="ORF">MEDL_27071</name>
</gene>
<dbReference type="Pfam" id="PF00008">
    <property type="entry name" value="EGF"/>
    <property type="match status" value="1"/>
</dbReference>
<evidence type="ECO:0000259" key="8">
    <source>
        <dbReference type="PROSITE" id="PS50026"/>
    </source>
</evidence>
<keyword evidence="4" id="KW-0677">Repeat</keyword>
<keyword evidence="2" id="KW-0964">Secreted</keyword>
<reference evidence="9" key="1">
    <citation type="submission" date="2021-03" db="EMBL/GenBank/DDBJ databases">
        <authorList>
            <person name="Bekaert M."/>
        </authorList>
    </citation>
    <scope>NUCLEOTIDE SEQUENCE</scope>
</reference>